<proteinExistence type="predicted"/>
<accession>A0A8J8SE14</accession>
<evidence type="ECO:0000313" key="6">
    <source>
        <dbReference type="Proteomes" id="UP000677305"/>
    </source>
</evidence>
<organism evidence="5 6">
    <name type="scientific">Vallitalea guaymasensis</name>
    <dbReference type="NCBI Taxonomy" id="1185412"/>
    <lineage>
        <taxon>Bacteria</taxon>
        <taxon>Bacillati</taxon>
        <taxon>Bacillota</taxon>
        <taxon>Clostridia</taxon>
        <taxon>Lachnospirales</taxon>
        <taxon>Vallitaleaceae</taxon>
        <taxon>Vallitalea</taxon>
    </lineage>
</organism>
<evidence type="ECO:0000256" key="3">
    <source>
        <dbReference type="ARBA" id="ARBA00023163"/>
    </source>
</evidence>
<keyword evidence="2" id="KW-0238">DNA-binding</keyword>
<dbReference type="SMART" id="SM00342">
    <property type="entry name" value="HTH_ARAC"/>
    <property type="match status" value="1"/>
</dbReference>
<evidence type="ECO:0000313" key="5">
    <source>
        <dbReference type="EMBL" id="QUH31387.1"/>
    </source>
</evidence>
<dbReference type="InterPro" id="IPR020449">
    <property type="entry name" value="Tscrpt_reg_AraC-type_HTH"/>
</dbReference>
<dbReference type="SUPFAM" id="SSF46689">
    <property type="entry name" value="Homeodomain-like"/>
    <property type="match status" value="2"/>
</dbReference>
<dbReference type="EMBL" id="CP058561">
    <property type="protein sequence ID" value="QUH31387.1"/>
    <property type="molecule type" value="Genomic_DNA"/>
</dbReference>
<dbReference type="InterPro" id="IPR018060">
    <property type="entry name" value="HTH_AraC"/>
</dbReference>
<dbReference type="PROSITE" id="PS01124">
    <property type="entry name" value="HTH_ARAC_FAMILY_2"/>
    <property type="match status" value="1"/>
</dbReference>
<dbReference type="InterPro" id="IPR009057">
    <property type="entry name" value="Homeodomain-like_sf"/>
</dbReference>
<dbReference type="PANTHER" id="PTHR43280">
    <property type="entry name" value="ARAC-FAMILY TRANSCRIPTIONAL REGULATOR"/>
    <property type="match status" value="1"/>
</dbReference>
<evidence type="ECO:0000259" key="4">
    <source>
        <dbReference type="PROSITE" id="PS01124"/>
    </source>
</evidence>
<sequence>MNHIEKNNNKFKVAYPSADYHLVIMHFNEGYDNTHIKLRHDNVLSCFPIDKNRLLVVINSRILDNFIKEYQAICKMGISNSINHLKDVRQSYYDASYSLEFRLYSNEKIFYYKELAKWLQKDIPTSHYYKEMLINAYKEGSIYFSKALDKIKLQVMDYAPYYFKKLLKDVVKNIITNEVDIDQLYVESDSLDMFVFKIKSTVFSNPSSTEKVDYQPSISRILRYLDEHIAENITLETVAKYTDMNTSYISFLFKKETGINFIDYLQNLRVTKAKELLRKTDYKIYKIAYQVGFNDDKYFYKLFKKHEGMTPLQYRKKFH</sequence>
<evidence type="ECO:0000256" key="2">
    <source>
        <dbReference type="ARBA" id="ARBA00023125"/>
    </source>
</evidence>
<keyword evidence="3" id="KW-0804">Transcription</keyword>
<dbReference type="GO" id="GO:0003700">
    <property type="term" value="F:DNA-binding transcription factor activity"/>
    <property type="evidence" value="ECO:0007669"/>
    <property type="project" value="InterPro"/>
</dbReference>
<dbReference type="PRINTS" id="PR00032">
    <property type="entry name" value="HTHARAC"/>
</dbReference>
<reference evidence="5 6" key="1">
    <citation type="submission" date="2020-07" db="EMBL/GenBank/DDBJ databases">
        <title>Vallitalea guaymasensis genome.</title>
        <authorList>
            <person name="Postec A."/>
        </authorList>
    </citation>
    <scope>NUCLEOTIDE SEQUENCE [LARGE SCALE GENOMIC DNA]</scope>
    <source>
        <strain evidence="5 6">Ra1766G1</strain>
    </source>
</reference>
<dbReference type="KEGG" id="vgu:HYG85_21650"/>
<keyword evidence="1" id="KW-0805">Transcription regulation</keyword>
<dbReference type="PROSITE" id="PS00041">
    <property type="entry name" value="HTH_ARAC_FAMILY_1"/>
    <property type="match status" value="1"/>
</dbReference>
<keyword evidence="6" id="KW-1185">Reference proteome</keyword>
<dbReference type="Gene3D" id="1.10.10.60">
    <property type="entry name" value="Homeodomain-like"/>
    <property type="match status" value="2"/>
</dbReference>
<dbReference type="RefSeq" id="WP_212691430.1">
    <property type="nucleotide sequence ID" value="NZ_CP058561.1"/>
</dbReference>
<evidence type="ECO:0000256" key="1">
    <source>
        <dbReference type="ARBA" id="ARBA00023015"/>
    </source>
</evidence>
<name>A0A8J8SE14_9FIRM</name>
<dbReference type="Proteomes" id="UP000677305">
    <property type="component" value="Chromosome"/>
</dbReference>
<dbReference type="Pfam" id="PF12833">
    <property type="entry name" value="HTH_18"/>
    <property type="match status" value="1"/>
</dbReference>
<feature type="domain" description="HTH araC/xylS-type" evidence="4">
    <location>
        <begin position="219"/>
        <end position="317"/>
    </location>
</feature>
<dbReference type="GO" id="GO:0043565">
    <property type="term" value="F:sequence-specific DNA binding"/>
    <property type="evidence" value="ECO:0007669"/>
    <property type="project" value="InterPro"/>
</dbReference>
<dbReference type="PANTHER" id="PTHR43280:SF2">
    <property type="entry name" value="HTH-TYPE TRANSCRIPTIONAL REGULATOR EXSA"/>
    <property type="match status" value="1"/>
</dbReference>
<dbReference type="AlphaFoldDB" id="A0A8J8SE14"/>
<dbReference type="InterPro" id="IPR018062">
    <property type="entry name" value="HTH_AraC-typ_CS"/>
</dbReference>
<gene>
    <name evidence="5" type="ORF">HYG85_21650</name>
</gene>
<protein>
    <submittedName>
        <fullName evidence="5">Helix-turn-helix transcriptional regulator</fullName>
    </submittedName>
</protein>